<protein>
    <submittedName>
        <fullName evidence="2">Uncharacterized protein</fullName>
    </submittedName>
</protein>
<evidence type="ECO:0000313" key="2">
    <source>
        <dbReference type="Ensembl" id="ENSNBRP00000000234.1"/>
    </source>
</evidence>
<keyword evidence="1" id="KW-0732">Signal</keyword>
<dbReference type="Proteomes" id="UP000261580">
    <property type="component" value="Unassembled WGS sequence"/>
</dbReference>
<proteinExistence type="predicted"/>
<evidence type="ECO:0000313" key="3">
    <source>
        <dbReference type="Proteomes" id="UP000261580"/>
    </source>
</evidence>
<evidence type="ECO:0000256" key="1">
    <source>
        <dbReference type="SAM" id="SignalP"/>
    </source>
</evidence>
<feature type="signal peptide" evidence="1">
    <location>
        <begin position="1"/>
        <end position="19"/>
    </location>
</feature>
<reference evidence="2" key="2">
    <citation type="submission" date="2025-09" db="UniProtKB">
        <authorList>
            <consortium name="Ensembl"/>
        </authorList>
    </citation>
    <scope>IDENTIFICATION</scope>
</reference>
<dbReference type="STRING" id="32507.ENSNBRP00000000234"/>
<name>A0A3Q4M192_NEOBR</name>
<reference evidence="2" key="1">
    <citation type="submission" date="2025-08" db="UniProtKB">
        <authorList>
            <consortium name="Ensembl"/>
        </authorList>
    </citation>
    <scope>IDENTIFICATION</scope>
</reference>
<organism evidence="2 3">
    <name type="scientific">Neolamprologus brichardi</name>
    <name type="common">Fairy cichlid</name>
    <name type="synonym">Lamprologus brichardi</name>
    <dbReference type="NCBI Taxonomy" id="32507"/>
    <lineage>
        <taxon>Eukaryota</taxon>
        <taxon>Metazoa</taxon>
        <taxon>Chordata</taxon>
        <taxon>Craniata</taxon>
        <taxon>Vertebrata</taxon>
        <taxon>Euteleostomi</taxon>
        <taxon>Actinopterygii</taxon>
        <taxon>Neopterygii</taxon>
        <taxon>Teleostei</taxon>
        <taxon>Neoteleostei</taxon>
        <taxon>Acanthomorphata</taxon>
        <taxon>Ovalentaria</taxon>
        <taxon>Cichlomorphae</taxon>
        <taxon>Cichliformes</taxon>
        <taxon>Cichlidae</taxon>
        <taxon>African cichlids</taxon>
        <taxon>Pseudocrenilabrinae</taxon>
        <taxon>Lamprologini</taxon>
        <taxon>Neolamprologus</taxon>
    </lineage>
</organism>
<dbReference type="AlphaFoldDB" id="A0A3Q4M192"/>
<keyword evidence="3" id="KW-1185">Reference proteome</keyword>
<feature type="chain" id="PRO_5018578036" evidence="1">
    <location>
        <begin position="20"/>
        <end position="66"/>
    </location>
</feature>
<sequence>MKRLLLLCVTAFCLGVSVAANTKEDKQFPEKDGVLQLKKGNFKRALRKHDQLLVHFCKLNIKSRTA</sequence>
<dbReference type="Ensembl" id="ENSNBRT00000000269.1">
    <property type="protein sequence ID" value="ENSNBRP00000000234.1"/>
    <property type="gene ID" value="ENSNBRG00000000216.1"/>
</dbReference>
<dbReference type="Bgee" id="ENSNBRG00000000216">
    <property type="expression patterns" value="Expressed in liver and 1 other cell type or tissue"/>
</dbReference>
<accession>A0A3Q4M192</accession>